<evidence type="ECO:0000313" key="3">
    <source>
        <dbReference type="Proteomes" id="UP001603857"/>
    </source>
</evidence>
<keyword evidence="3" id="KW-1185">Reference proteome</keyword>
<name>A0ABD1LKN6_9FABA</name>
<evidence type="ECO:0000313" key="2">
    <source>
        <dbReference type="EMBL" id="KAL2324089.1"/>
    </source>
</evidence>
<feature type="region of interest" description="Disordered" evidence="1">
    <location>
        <begin position="1"/>
        <end position="24"/>
    </location>
</feature>
<reference evidence="2 3" key="1">
    <citation type="submission" date="2024-08" db="EMBL/GenBank/DDBJ databases">
        <title>Insights into the chromosomal genome structure of Flemingia macrophylla.</title>
        <authorList>
            <person name="Ding Y."/>
            <person name="Zhao Y."/>
            <person name="Bi W."/>
            <person name="Wu M."/>
            <person name="Zhao G."/>
            <person name="Gong Y."/>
            <person name="Li W."/>
            <person name="Zhang P."/>
        </authorList>
    </citation>
    <scope>NUCLEOTIDE SEQUENCE [LARGE SCALE GENOMIC DNA]</scope>
    <source>
        <strain evidence="2">DYQJB</strain>
        <tissue evidence="2">Leaf</tissue>
    </source>
</reference>
<dbReference type="Proteomes" id="UP001603857">
    <property type="component" value="Unassembled WGS sequence"/>
</dbReference>
<evidence type="ECO:0000256" key="1">
    <source>
        <dbReference type="SAM" id="MobiDB-lite"/>
    </source>
</evidence>
<accession>A0ABD1LKN6</accession>
<organism evidence="2 3">
    <name type="scientific">Flemingia macrophylla</name>
    <dbReference type="NCBI Taxonomy" id="520843"/>
    <lineage>
        <taxon>Eukaryota</taxon>
        <taxon>Viridiplantae</taxon>
        <taxon>Streptophyta</taxon>
        <taxon>Embryophyta</taxon>
        <taxon>Tracheophyta</taxon>
        <taxon>Spermatophyta</taxon>
        <taxon>Magnoliopsida</taxon>
        <taxon>eudicotyledons</taxon>
        <taxon>Gunneridae</taxon>
        <taxon>Pentapetalae</taxon>
        <taxon>rosids</taxon>
        <taxon>fabids</taxon>
        <taxon>Fabales</taxon>
        <taxon>Fabaceae</taxon>
        <taxon>Papilionoideae</taxon>
        <taxon>50 kb inversion clade</taxon>
        <taxon>NPAAA clade</taxon>
        <taxon>indigoferoid/millettioid clade</taxon>
        <taxon>Phaseoleae</taxon>
        <taxon>Flemingia</taxon>
    </lineage>
</organism>
<dbReference type="EMBL" id="JBGMDY010000008">
    <property type="protein sequence ID" value="KAL2324089.1"/>
    <property type="molecule type" value="Genomic_DNA"/>
</dbReference>
<proteinExistence type="predicted"/>
<comment type="caution">
    <text evidence="2">The sequence shown here is derived from an EMBL/GenBank/DDBJ whole genome shotgun (WGS) entry which is preliminary data.</text>
</comment>
<protein>
    <submittedName>
        <fullName evidence="2">Uncharacterized protein</fullName>
    </submittedName>
</protein>
<sequence>MRKTISTTGCKRPEGSPLDLNNLPDDYSRWQTSSRRPCLFTRLQEKEKRREGWKRRVWEGLSVDFVPSKRETETLNQARQLVFRSDHNHAAQASPHLGNWRVSSSRGPNGASEVPQIFLWFIVNPHASTAITTSTTLPICVTHEASVTSRDEWELWMRESTSSYTCIRAPVGQGGKEGTVQEEGLSWGRGYSGAQHHMDPPSAINRFQDSF</sequence>
<gene>
    <name evidence="2" type="ORF">Fmac_023147</name>
</gene>
<dbReference type="AlphaFoldDB" id="A0ABD1LKN6"/>